<keyword evidence="4" id="KW-1185">Reference proteome</keyword>
<protein>
    <submittedName>
        <fullName evidence="3">Uncharacterized protein</fullName>
    </submittedName>
</protein>
<dbReference type="Proteomes" id="UP000198582">
    <property type="component" value="Unassembled WGS sequence"/>
</dbReference>
<accession>A0A1H8WQH4</accession>
<keyword evidence="2" id="KW-0812">Transmembrane</keyword>
<feature type="transmembrane region" description="Helical" evidence="2">
    <location>
        <begin position="75"/>
        <end position="94"/>
    </location>
</feature>
<dbReference type="RefSeq" id="WP_245787322.1">
    <property type="nucleotide sequence ID" value="NZ_FOEF01000005.1"/>
</dbReference>
<reference evidence="3 4" key="1">
    <citation type="submission" date="2016-10" db="EMBL/GenBank/DDBJ databases">
        <authorList>
            <person name="de Groot N.N."/>
        </authorList>
    </citation>
    <scope>NUCLEOTIDE SEQUENCE [LARGE SCALE GENOMIC DNA]</scope>
    <source>
        <strain evidence="3 4">DSM 44993</strain>
    </source>
</reference>
<evidence type="ECO:0000313" key="3">
    <source>
        <dbReference type="EMBL" id="SEP29882.1"/>
    </source>
</evidence>
<gene>
    <name evidence="3" type="ORF">SAMN04489732_105416</name>
</gene>
<evidence type="ECO:0000313" key="4">
    <source>
        <dbReference type="Proteomes" id="UP000198582"/>
    </source>
</evidence>
<feature type="transmembrane region" description="Helical" evidence="2">
    <location>
        <begin position="114"/>
        <end position="135"/>
    </location>
</feature>
<dbReference type="AlphaFoldDB" id="A0A1H8WQH4"/>
<organism evidence="3 4">
    <name type="scientific">Amycolatopsis saalfeldensis</name>
    <dbReference type="NCBI Taxonomy" id="394193"/>
    <lineage>
        <taxon>Bacteria</taxon>
        <taxon>Bacillati</taxon>
        <taxon>Actinomycetota</taxon>
        <taxon>Actinomycetes</taxon>
        <taxon>Pseudonocardiales</taxon>
        <taxon>Pseudonocardiaceae</taxon>
        <taxon>Amycolatopsis</taxon>
    </lineage>
</organism>
<proteinExistence type="predicted"/>
<evidence type="ECO:0000256" key="2">
    <source>
        <dbReference type="SAM" id="Phobius"/>
    </source>
</evidence>
<name>A0A1H8WQH4_9PSEU</name>
<sequence>MKAIRILLALGGLAALGFGVSLFLDYALPLRPDVFKTLVWLVGAPVFHDAVIAPVVGVGGLLLSRVVPVVWKAPVMAGTVLTAVLGILAFPLLWRTYGTAPEPGLHDGNTWRGLLVTLAVVWALVVLTGVVRTIAGGGGKNRRPSRTASDSVRKDLRGA</sequence>
<feature type="transmembrane region" description="Helical" evidence="2">
    <location>
        <begin position="39"/>
        <end position="63"/>
    </location>
</feature>
<feature type="region of interest" description="Disordered" evidence="1">
    <location>
        <begin position="136"/>
        <end position="159"/>
    </location>
</feature>
<keyword evidence="2" id="KW-1133">Transmembrane helix</keyword>
<keyword evidence="2" id="KW-0472">Membrane</keyword>
<evidence type="ECO:0000256" key="1">
    <source>
        <dbReference type="SAM" id="MobiDB-lite"/>
    </source>
</evidence>
<dbReference type="EMBL" id="FOEF01000005">
    <property type="protein sequence ID" value="SEP29882.1"/>
    <property type="molecule type" value="Genomic_DNA"/>
</dbReference>